<dbReference type="CTD" id="31808"/>
<dbReference type="FunFam" id="3.20.20.80:FF:000063">
    <property type="entry name" value="Beta-hexosaminidase"/>
    <property type="match status" value="1"/>
</dbReference>
<evidence type="ECO:0000256" key="8">
    <source>
        <dbReference type="PIRSR" id="PIRSR625705-1"/>
    </source>
</evidence>
<dbReference type="RefSeq" id="XP_033172234.1">
    <property type="nucleotide sequence ID" value="XM_033316343.1"/>
</dbReference>
<dbReference type="SUPFAM" id="SSF51445">
    <property type="entry name" value="(Trans)glycosidases"/>
    <property type="match status" value="1"/>
</dbReference>
<dbReference type="GO" id="GO:0005975">
    <property type="term" value="P:carbohydrate metabolic process"/>
    <property type="evidence" value="ECO:0007669"/>
    <property type="project" value="InterPro"/>
</dbReference>
<reference evidence="13" key="1">
    <citation type="submission" date="2025-08" db="UniProtKB">
        <authorList>
            <consortium name="RefSeq"/>
        </authorList>
    </citation>
    <scope>IDENTIFICATION</scope>
    <source>
        <strain evidence="13">Mau12</strain>
        <tissue evidence="13">Whole Body</tissue>
    </source>
</reference>
<dbReference type="Gene3D" id="3.30.379.10">
    <property type="entry name" value="Chitobiase/beta-hexosaminidase domain 2-like"/>
    <property type="match status" value="1"/>
</dbReference>
<dbReference type="EC" id="3.2.1.52" evidence="3"/>
<keyword evidence="12" id="KW-1185">Reference proteome</keyword>
<name>A0A6P8L965_DROMA</name>
<keyword evidence="7" id="KW-0326">Glycosidase</keyword>
<protein>
    <recommendedName>
        <fullName evidence="3">beta-N-acetylhexosaminidase</fullName>
        <ecNumber evidence="3">3.2.1.52</ecNumber>
    </recommendedName>
</protein>
<keyword evidence="6" id="KW-0325">Glycoprotein</keyword>
<dbReference type="AlphaFoldDB" id="A0A6P8L965"/>
<evidence type="ECO:0000256" key="9">
    <source>
        <dbReference type="SAM" id="SignalP"/>
    </source>
</evidence>
<dbReference type="InterPro" id="IPR025705">
    <property type="entry name" value="Beta_hexosaminidase_sua/sub"/>
</dbReference>
<feature type="domain" description="Glycoside hydrolase family 20 catalytic" evidence="10">
    <location>
        <begin position="235"/>
        <end position="580"/>
    </location>
</feature>
<keyword evidence="5" id="KW-0378">Hydrolase</keyword>
<comment type="similarity">
    <text evidence="2">Belongs to the glycosyl hydrolase 20 family.</text>
</comment>
<dbReference type="CDD" id="cd06562">
    <property type="entry name" value="GH20_HexA_HexB-like"/>
    <property type="match status" value="1"/>
</dbReference>
<dbReference type="GeneID" id="117148752"/>
<evidence type="ECO:0000256" key="7">
    <source>
        <dbReference type="ARBA" id="ARBA00023295"/>
    </source>
</evidence>
<evidence type="ECO:0000259" key="10">
    <source>
        <dbReference type="Pfam" id="PF00728"/>
    </source>
</evidence>
<evidence type="ECO:0000259" key="11">
    <source>
        <dbReference type="Pfam" id="PF14845"/>
    </source>
</evidence>
<dbReference type="SUPFAM" id="SSF55545">
    <property type="entry name" value="beta-N-acetylhexosaminidase-like domain"/>
    <property type="match status" value="1"/>
</dbReference>
<dbReference type="InterPro" id="IPR029019">
    <property type="entry name" value="HEX_eukaryotic_N"/>
</dbReference>
<dbReference type="Pfam" id="PF14845">
    <property type="entry name" value="Glycohydro_20b2"/>
    <property type="match status" value="1"/>
</dbReference>
<feature type="signal peptide" evidence="9">
    <location>
        <begin position="1"/>
        <end position="36"/>
    </location>
</feature>
<evidence type="ECO:0000256" key="1">
    <source>
        <dbReference type="ARBA" id="ARBA00001231"/>
    </source>
</evidence>
<dbReference type="GO" id="GO:0005886">
    <property type="term" value="C:plasma membrane"/>
    <property type="evidence" value="ECO:0007669"/>
    <property type="project" value="TreeGrafter"/>
</dbReference>
<sequence length="622" mass="70695">MRFSGYNRYQCFCSAVASLLLLSLLSFAVGAALTRADDVGSDADAGSASRKWLCSRTDICTAEGEMVTGLQYAPDIFESQRDCRLSCGKYGAIWPMPTGKECTISHRRVRFDPWKVRFHVVAPGEAATQFLRETNRLFVSNLLKECIRNCTLETSKQILVRSTVANESLVLDWPTDESYALVVRTTETATFVDIQATTVYGARHAFETLSNLVTGSLSNGLLMVTTANITDRPAFSHRGVLLDTARNFMPLKFIRSTLDAMAASKLNVLHWHVVDTHSFPLEITRVPEMQRYGAYSSSQTYSRQDALNLVKYARLRGIRILIEIDGPSHAGNGWQWGPAAGLGNMSVCLNQSPWRRFCVQPPCGQLNPLNDHMYAVLKEIFEDVAEVGAPEETLHMGGDEVFLPCWNNTDEIRDGMRARGYDLSEQSFLRLWSQFHQRNLNAWDEINERMYPGIKEPKSVIIWSSHLTNPRYIEAYLPKERFIIQTWVESQDALNRELLQRGYRLIVSTKNAWYLDHGFWGSTSYYNWRTVYSSGMPVGRSKDQVLGGEVCMWSEYVDQNSLESRIWPRAGAAAERMWSNPKSSALLAQRRFYRYRERLLARGIHADAVIPHWCVLHEGQCL</sequence>
<proteinExistence type="inferred from homology"/>
<evidence type="ECO:0000313" key="12">
    <source>
        <dbReference type="Proteomes" id="UP000515162"/>
    </source>
</evidence>
<dbReference type="InterPro" id="IPR017853">
    <property type="entry name" value="GH"/>
</dbReference>
<evidence type="ECO:0000256" key="2">
    <source>
        <dbReference type="ARBA" id="ARBA00006285"/>
    </source>
</evidence>
<evidence type="ECO:0000256" key="4">
    <source>
        <dbReference type="ARBA" id="ARBA00022729"/>
    </source>
</evidence>
<evidence type="ECO:0000313" key="13">
    <source>
        <dbReference type="RefSeq" id="XP_033172234.1"/>
    </source>
</evidence>
<feature type="domain" description="Beta-hexosaminidase eukaryotic type N-terminal" evidence="11">
    <location>
        <begin position="94"/>
        <end position="210"/>
    </location>
</feature>
<evidence type="ECO:0000256" key="3">
    <source>
        <dbReference type="ARBA" id="ARBA00012663"/>
    </source>
</evidence>
<feature type="active site" description="Proton donor" evidence="8">
    <location>
        <position position="400"/>
    </location>
</feature>
<organism evidence="12 13">
    <name type="scientific">Drosophila mauritiana</name>
    <name type="common">Fruit fly</name>
    <dbReference type="NCBI Taxonomy" id="7226"/>
    <lineage>
        <taxon>Eukaryota</taxon>
        <taxon>Metazoa</taxon>
        <taxon>Ecdysozoa</taxon>
        <taxon>Arthropoda</taxon>
        <taxon>Hexapoda</taxon>
        <taxon>Insecta</taxon>
        <taxon>Pterygota</taxon>
        <taxon>Neoptera</taxon>
        <taxon>Endopterygota</taxon>
        <taxon>Diptera</taxon>
        <taxon>Brachycera</taxon>
        <taxon>Muscomorpha</taxon>
        <taxon>Ephydroidea</taxon>
        <taxon>Drosophilidae</taxon>
        <taxon>Drosophila</taxon>
        <taxon>Sophophora</taxon>
    </lineage>
</organism>
<evidence type="ECO:0000256" key="5">
    <source>
        <dbReference type="ARBA" id="ARBA00022801"/>
    </source>
</evidence>
<gene>
    <name evidence="13" type="primary">LOC117148752</name>
</gene>
<dbReference type="InterPro" id="IPR015883">
    <property type="entry name" value="Glyco_hydro_20_cat"/>
</dbReference>
<accession>A0A6P8L965</accession>
<dbReference type="GO" id="GO:0016231">
    <property type="term" value="F:beta-N-acetylglucosaminidase activity"/>
    <property type="evidence" value="ECO:0007669"/>
    <property type="project" value="TreeGrafter"/>
</dbReference>
<dbReference type="PANTHER" id="PTHR22600">
    <property type="entry name" value="BETA-HEXOSAMINIDASE"/>
    <property type="match status" value="1"/>
</dbReference>
<dbReference type="GO" id="GO:0030203">
    <property type="term" value="P:glycosaminoglycan metabolic process"/>
    <property type="evidence" value="ECO:0007669"/>
    <property type="project" value="TreeGrafter"/>
</dbReference>
<dbReference type="Proteomes" id="UP000515162">
    <property type="component" value="Chromosome X"/>
</dbReference>
<feature type="chain" id="PRO_5027879214" description="beta-N-acetylhexosaminidase" evidence="9">
    <location>
        <begin position="37"/>
        <end position="622"/>
    </location>
</feature>
<dbReference type="InterPro" id="IPR029018">
    <property type="entry name" value="Hex-like_dom2"/>
</dbReference>
<evidence type="ECO:0000256" key="6">
    <source>
        <dbReference type="ARBA" id="ARBA00023180"/>
    </source>
</evidence>
<dbReference type="PRINTS" id="PR00738">
    <property type="entry name" value="GLHYDRLASE20"/>
</dbReference>
<comment type="catalytic activity">
    <reaction evidence="1">
        <text>Hydrolysis of terminal non-reducing N-acetyl-D-hexosamine residues in N-acetyl-beta-D-hexosaminides.</text>
        <dbReference type="EC" id="3.2.1.52"/>
    </reaction>
</comment>
<keyword evidence="4 9" id="KW-0732">Signal</keyword>
<dbReference type="PANTHER" id="PTHR22600:SF42">
    <property type="entry name" value="BETA-N-ACETYLHEXOSAMINIDASE"/>
    <property type="match status" value="1"/>
</dbReference>
<dbReference type="Pfam" id="PF00728">
    <property type="entry name" value="Glyco_hydro_20"/>
    <property type="match status" value="1"/>
</dbReference>
<dbReference type="Gene3D" id="3.20.20.80">
    <property type="entry name" value="Glycosidases"/>
    <property type="match status" value="1"/>
</dbReference>